<proteinExistence type="predicted"/>
<protein>
    <recommendedName>
        <fullName evidence="3">SH3b domain-containing protein</fullName>
    </recommendedName>
</protein>
<keyword evidence="2" id="KW-1185">Reference proteome</keyword>
<reference evidence="2" key="1">
    <citation type="journal article" date="2019" name="Int. J. Syst. Evol. Microbiol.">
        <title>The Global Catalogue of Microorganisms (GCM) 10K type strain sequencing project: providing services to taxonomists for standard genome sequencing and annotation.</title>
        <authorList>
            <consortium name="The Broad Institute Genomics Platform"/>
            <consortium name="The Broad Institute Genome Sequencing Center for Infectious Disease"/>
            <person name="Wu L."/>
            <person name="Ma J."/>
        </authorList>
    </citation>
    <scope>NUCLEOTIDE SEQUENCE [LARGE SCALE GENOMIC DNA]</scope>
    <source>
        <strain evidence="2">IBRC 10765</strain>
    </source>
</reference>
<name>A0ABV8A131_9GAMM</name>
<evidence type="ECO:0000313" key="2">
    <source>
        <dbReference type="Proteomes" id="UP001595617"/>
    </source>
</evidence>
<dbReference type="EMBL" id="JBHRYR010000004">
    <property type="protein sequence ID" value="MFC3854089.1"/>
    <property type="molecule type" value="Genomic_DNA"/>
</dbReference>
<sequence>MFKHVSIVMLLSALLLNSTVYAVEYMMGEPLRVTVSSAILRSDPWVGAPTIDTLDEYDNLVFLGEYTVEPITATVRGRSITAPFIQVRTDGGQVGWIFAGLVEVNNDTSLLRGKVRLVGEGASRQQVIELYGRDQVLHDRRMTSQRTRDLLDRLGTDEAWEYYYFREGEGVAFGFVGDRVEAVAVRQDVVSDNNAVTTFWRSVAGYLSRPLRPECHEIPAPASCSDYLR</sequence>
<comment type="caution">
    <text evidence="1">The sequence shown here is derived from an EMBL/GenBank/DDBJ whole genome shotgun (WGS) entry which is preliminary data.</text>
</comment>
<organism evidence="1 2">
    <name type="scientific">Saccharospirillum mangrovi</name>
    <dbReference type="NCBI Taxonomy" id="2161747"/>
    <lineage>
        <taxon>Bacteria</taxon>
        <taxon>Pseudomonadati</taxon>
        <taxon>Pseudomonadota</taxon>
        <taxon>Gammaproteobacteria</taxon>
        <taxon>Oceanospirillales</taxon>
        <taxon>Saccharospirillaceae</taxon>
        <taxon>Saccharospirillum</taxon>
    </lineage>
</organism>
<evidence type="ECO:0008006" key="3">
    <source>
        <dbReference type="Google" id="ProtNLM"/>
    </source>
</evidence>
<evidence type="ECO:0000313" key="1">
    <source>
        <dbReference type="EMBL" id="MFC3854089.1"/>
    </source>
</evidence>
<accession>A0ABV8A131</accession>
<dbReference type="Proteomes" id="UP001595617">
    <property type="component" value="Unassembled WGS sequence"/>
</dbReference>
<dbReference type="RefSeq" id="WP_380698009.1">
    <property type="nucleotide sequence ID" value="NZ_JBHRYR010000004.1"/>
</dbReference>
<gene>
    <name evidence="1" type="ORF">ACFOOG_14700</name>
</gene>